<keyword evidence="2" id="KW-1185">Reference proteome</keyword>
<sequence length="61" mass="6542">MVTAVPAGSDSQGRPVYGAQDDQMVTGVSTESGTQGKPVCDRGEFLQIQHFILSMQQTLDK</sequence>
<feature type="non-terminal residue" evidence="1">
    <location>
        <position position="61"/>
    </location>
</feature>
<accession>A0AAN8QP62</accession>
<evidence type="ECO:0000313" key="2">
    <source>
        <dbReference type="Proteomes" id="UP001356427"/>
    </source>
</evidence>
<dbReference type="EMBL" id="JAGTTL010000020">
    <property type="protein sequence ID" value="KAK6306981.1"/>
    <property type="molecule type" value="Genomic_DNA"/>
</dbReference>
<gene>
    <name evidence="1" type="ORF">J4Q44_G00221290</name>
</gene>
<proteinExistence type="predicted"/>
<name>A0AAN8QP62_9TELE</name>
<reference evidence="1 2" key="1">
    <citation type="submission" date="2021-04" db="EMBL/GenBank/DDBJ databases">
        <authorList>
            <person name="De Guttry C."/>
            <person name="Zahm M."/>
            <person name="Klopp C."/>
            <person name="Cabau C."/>
            <person name="Louis A."/>
            <person name="Berthelot C."/>
            <person name="Parey E."/>
            <person name="Roest Crollius H."/>
            <person name="Montfort J."/>
            <person name="Robinson-Rechavi M."/>
            <person name="Bucao C."/>
            <person name="Bouchez O."/>
            <person name="Gislard M."/>
            <person name="Lluch J."/>
            <person name="Milhes M."/>
            <person name="Lampietro C."/>
            <person name="Lopez Roques C."/>
            <person name="Donnadieu C."/>
            <person name="Braasch I."/>
            <person name="Desvignes T."/>
            <person name="Postlethwait J."/>
            <person name="Bobe J."/>
            <person name="Wedekind C."/>
            <person name="Guiguen Y."/>
        </authorList>
    </citation>
    <scope>NUCLEOTIDE SEQUENCE [LARGE SCALE GENOMIC DNA]</scope>
    <source>
        <strain evidence="1">Cs_M1</strain>
        <tissue evidence="1">Blood</tissue>
    </source>
</reference>
<dbReference type="AlphaFoldDB" id="A0AAN8QP62"/>
<evidence type="ECO:0000313" key="1">
    <source>
        <dbReference type="EMBL" id="KAK6306981.1"/>
    </source>
</evidence>
<protein>
    <submittedName>
        <fullName evidence="1">Uncharacterized protein</fullName>
    </submittedName>
</protein>
<comment type="caution">
    <text evidence="1">The sequence shown here is derived from an EMBL/GenBank/DDBJ whole genome shotgun (WGS) entry which is preliminary data.</text>
</comment>
<organism evidence="1 2">
    <name type="scientific">Coregonus suidteri</name>
    <dbReference type="NCBI Taxonomy" id="861788"/>
    <lineage>
        <taxon>Eukaryota</taxon>
        <taxon>Metazoa</taxon>
        <taxon>Chordata</taxon>
        <taxon>Craniata</taxon>
        <taxon>Vertebrata</taxon>
        <taxon>Euteleostomi</taxon>
        <taxon>Actinopterygii</taxon>
        <taxon>Neopterygii</taxon>
        <taxon>Teleostei</taxon>
        <taxon>Protacanthopterygii</taxon>
        <taxon>Salmoniformes</taxon>
        <taxon>Salmonidae</taxon>
        <taxon>Coregoninae</taxon>
        <taxon>Coregonus</taxon>
    </lineage>
</organism>
<dbReference type="Proteomes" id="UP001356427">
    <property type="component" value="Unassembled WGS sequence"/>
</dbReference>